<keyword evidence="2" id="KW-0808">Transferase</keyword>
<keyword evidence="2" id="KW-0012">Acyltransferase</keyword>
<reference evidence="2 3" key="1">
    <citation type="submission" date="2017-08" db="EMBL/GenBank/DDBJ databases">
        <title>Infants hospitalized years apart are colonized by the same room-sourced microbial strains.</title>
        <authorList>
            <person name="Brooks B."/>
            <person name="Olm M.R."/>
            <person name="Firek B.A."/>
            <person name="Baker R."/>
            <person name="Thomas B.C."/>
            <person name="Morowitz M.J."/>
            <person name="Banfield J.F."/>
        </authorList>
    </citation>
    <scope>NUCLEOTIDE SEQUENCE [LARGE SCALE GENOMIC DNA]</scope>
    <source>
        <strain evidence="2">S2_003_000_R2_11</strain>
    </source>
</reference>
<accession>A0A2W5UQG4</accession>
<name>A0A2W5UQG4_CERSP</name>
<evidence type="ECO:0000313" key="3">
    <source>
        <dbReference type="Proteomes" id="UP000248975"/>
    </source>
</evidence>
<dbReference type="EMBL" id="QFQS01000001">
    <property type="protein sequence ID" value="PZR00031.1"/>
    <property type="molecule type" value="Genomic_DNA"/>
</dbReference>
<comment type="caution">
    <text evidence="2">The sequence shown here is derived from an EMBL/GenBank/DDBJ whole genome shotgun (WGS) entry which is preliminary data.</text>
</comment>
<protein>
    <submittedName>
        <fullName evidence="2">Acyltransferase</fullName>
    </submittedName>
</protein>
<sequence length="305" mass="33603">MVVEHAVGPAEKLPPRRGRVLDLSYARPEQSWFRRTLIRLVERASGKSKLERIYANWLAQPRDPQEPIFSAAIRMLHITPVVVAGSLTGIPRSGPVLVLANHPFGIIDGLLVGHLVALVRPDMKLMVHSLLCQPEEARDVVLPVDFGETEAARRTSLETRRQAAEWLDAGHVLIVFPAGSASTADKPLAEHATDAAWHPFAVRLAARKGVRTVMMFVHGQNSRLFQIASHLSYPLRVALILRETAKRVGTRVRVAVGPALTVADLPVGQDRAGTAQAFREMCYGLAGADGPDPAQVFVWPRYIRW</sequence>
<proteinExistence type="predicted"/>
<dbReference type="InterPro" id="IPR045746">
    <property type="entry name" value="ACT14924-like_Acyltransf_dom"/>
</dbReference>
<dbReference type="GO" id="GO:0016746">
    <property type="term" value="F:acyltransferase activity"/>
    <property type="evidence" value="ECO:0007669"/>
    <property type="project" value="UniProtKB-KW"/>
</dbReference>
<evidence type="ECO:0000259" key="1">
    <source>
        <dbReference type="Pfam" id="PF19576"/>
    </source>
</evidence>
<feature type="domain" description="Putative acyltransferase ACT14924-like acyltransferase" evidence="1">
    <location>
        <begin position="71"/>
        <end position="233"/>
    </location>
</feature>
<gene>
    <name evidence="2" type="ORF">DI533_05280</name>
</gene>
<dbReference type="AlphaFoldDB" id="A0A2W5UQG4"/>
<dbReference type="Pfam" id="PF19576">
    <property type="entry name" value="Acyltransf_2"/>
    <property type="match status" value="1"/>
</dbReference>
<organism evidence="2 3">
    <name type="scientific">Cereibacter sphaeroides</name>
    <name type="common">Rhodobacter sphaeroides</name>
    <dbReference type="NCBI Taxonomy" id="1063"/>
    <lineage>
        <taxon>Bacteria</taxon>
        <taxon>Pseudomonadati</taxon>
        <taxon>Pseudomonadota</taxon>
        <taxon>Alphaproteobacteria</taxon>
        <taxon>Rhodobacterales</taxon>
        <taxon>Paracoccaceae</taxon>
        <taxon>Cereibacter</taxon>
    </lineage>
</organism>
<dbReference type="CDD" id="cd07986">
    <property type="entry name" value="LPLAT_ACT14924-like"/>
    <property type="match status" value="1"/>
</dbReference>
<evidence type="ECO:0000313" key="2">
    <source>
        <dbReference type="EMBL" id="PZR00031.1"/>
    </source>
</evidence>
<dbReference type="SUPFAM" id="SSF69593">
    <property type="entry name" value="Glycerol-3-phosphate (1)-acyltransferase"/>
    <property type="match status" value="1"/>
</dbReference>
<dbReference type="Proteomes" id="UP000248975">
    <property type="component" value="Unassembled WGS sequence"/>
</dbReference>